<feature type="compositionally biased region" description="Low complexity" evidence="1">
    <location>
        <begin position="558"/>
        <end position="574"/>
    </location>
</feature>
<feature type="compositionally biased region" description="Low complexity" evidence="1">
    <location>
        <begin position="85"/>
        <end position="108"/>
    </location>
</feature>
<evidence type="ECO:0000256" key="1">
    <source>
        <dbReference type="SAM" id="MobiDB-lite"/>
    </source>
</evidence>
<dbReference type="GeneID" id="91094324"/>
<organism evidence="3 4">
    <name type="scientific">Kwoniella dendrophila CBS 6074</name>
    <dbReference type="NCBI Taxonomy" id="1295534"/>
    <lineage>
        <taxon>Eukaryota</taxon>
        <taxon>Fungi</taxon>
        <taxon>Dikarya</taxon>
        <taxon>Basidiomycota</taxon>
        <taxon>Agaricomycotina</taxon>
        <taxon>Tremellomycetes</taxon>
        <taxon>Tremellales</taxon>
        <taxon>Cryptococcaceae</taxon>
        <taxon>Kwoniella</taxon>
    </lineage>
</organism>
<dbReference type="AlphaFoldDB" id="A0AAX4JTK1"/>
<feature type="region of interest" description="Disordered" evidence="1">
    <location>
        <begin position="506"/>
        <end position="530"/>
    </location>
</feature>
<accession>A0AAX4JTK1</accession>
<dbReference type="InterPro" id="IPR033473">
    <property type="entry name" value="Atos-like_C"/>
</dbReference>
<feature type="region of interest" description="Disordered" evidence="1">
    <location>
        <begin position="1"/>
        <end position="140"/>
    </location>
</feature>
<feature type="compositionally biased region" description="Low complexity" evidence="1">
    <location>
        <begin position="15"/>
        <end position="38"/>
    </location>
</feature>
<feature type="compositionally biased region" description="Low complexity" evidence="1">
    <location>
        <begin position="429"/>
        <end position="438"/>
    </location>
</feature>
<feature type="region of interest" description="Disordered" evidence="1">
    <location>
        <begin position="558"/>
        <end position="645"/>
    </location>
</feature>
<feature type="region of interest" description="Disordered" evidence="1">
    <location>
        <begin position="429"/>
        <end position="451"/>
    </location>
</feature>
<dbReference type="EMBL" id="CP144101">
    <property type="protein sequence ID" value="WWC88741.1"/>
    <property type="molecule type" value="Genomic_DNA"/>
</dbReference>
<dbReference type="Pfam" id="PF13915">
    <property type="entry name" value="DUF4210"/>
    <property type="match status" value="1"/>
</dbReference>
<feature type="compositionally biased region" description="Basic residues" evidence="1">
    <location>
        <begin position="636"/>
        <end position="645"/>
    </location>
</feature>
<dbReference type="SMART" id="SM01177">
    <property type="entry name" value="DUF4210"/>
    <property type="match status" value="1"/>
</dbReference>
<feature type="region of interest" description="Disordered" evidence="1">
    <location>
        <begin position="365"/>
        <end position="388"/>
    </location>
</feature>
<dbReference type="PANTHER" id="PTHR13199:SF11">
    <property type="entry name" value="PROTEIN ATOSSA"/>
    <property type="match status" value="1"/>
</dbReference>
<protein>
    <recommendedName>
        <fullName evidence="2">Atos-like conserved domain-containing protein</fullName>
    </recommendedName>
</protein>
<feature type="compositionally biased region" description="Basic and acidic residues" evidence="1">
    <location>
        <begin position="613"/>
        <end position="635"/>
    </location>
</feature>
<evidence type="ECO:0000313" key="4">
    <source>
        <dbReference type="Proteomes" id="UP001355207"/>
    </source>
</evidence>
<dbReference type="Pfam" id="PF13889">
    <property type="entry name" value="Chromosome_seg"/>
    <property type="match status" value="1"/>
</dbReference>
<dbReference type="PANTHER" id="PTHR13199">
    <property type="entry name" value="GH03947P"/>
    <property type="match status" value="1"/>
</dbReference>
<feature type="compositionally biased region" description="Low complexity" evidence="1">
    <location>
        <begin position="128"/>
        <end position="140"/>
    </location>
</feature>
<feature type="compositionally biased region" description="Polar residues" evidence="1">
    <location>
        <begin position="110"/>
        <end position="120"/>
    </location>
</feature>
<dbReference type="InterPro" id="IPR051506">
    <property type="entry name" value="ATOS_Transcription_Regulators"/>
</dbReference>
<name>A0AAX4JTK1_9TREE</name>
<feature type="compositionally biased region" description="Polar residues" evidence="1">
    <location>
        <begin position="51"/>
        <end position="64"/>
    </location>
</feature>
<dbReference type="InterPro" id="IPR025261">
    <property type="entry name" value="Atos-like_cons_dom"/>
</dbReference>
<reference evidence="3 4" key="1">
    <citation type="submission" date="2024-01" db="EMBL/GenBank/DDBJ databases">
        <title>Comparative genomics of Cryptococcus and Kwoniella reveals pathogenesis evolution and contrasting modes of karyotype evolution via chromosome fusion or intercentromeric recombination.</title>
        <authorList>
            <person name="Coelho M.A."/>
            <person name="David-Palma M."/>
            <person name="Shea T."/>
            <person name="Bowers K."/>
            <person name="McGinley-Smith S."/>
            <person name="Mohammad A.W."/>
            <person name="Gnirke A."/>
            <person name="Yurkov A.M."/>
            <person name="Nowrousian M."/>
            <person name="Sun S."/>
            <person name="Cuomo C.A."/>
            <person name="Heitman J."/>
        </authorList>
    </citation>
    <scope>NUCLEOTIDE SEQUENCE [LARGE SCALE GENOMIC DNA]</scope>
    <source>
        <strain evidence="3 4">CBS 6074</strain>
    </source>
</reference>
<proteinExistence type="predicted"/>
<evidence type="ECO:0000259" key="2">
    <source>
        <dbReference type="SMART" id="SM01177"/>
    </source>
</evidence>
<feature type="domain" description="Atos-like conserved" evidence="2">
    <location>
        <begin position="144"/>
        <end position="216"/>
    </location>
</feature>
<sequence length="645" mass="71985">MTYIQSTTSPPPRSPSIGSPSTSFSPSSYNSSPIRHSPLSQPPIIARDNNHNGSTRKSSPILSTENEEYISSLATPIPKRNNRRSSLSPITSFTTPSPSSSSTASFTARHNVQIQSSPTITREEEAYSSQPISPRSSLSRSHPLLGSYHLSLLHSRMSHAHQPHKSSPSTNFSLNIISLGKGKSCPKELRYPDPIEIPFSSTYYDINHNNLDSSYPSTLSNYSSSKSTPWTSNVNIENHYFDTFSSTTTTNSLNDLNQTKPPSFPGYQVSPIGQLQILVKTAETPIKVFLLPYDLRKVPIGGRLLVREKTYFRIGNTSNGDSIENRKGILKYAIQLQFVCVPSSNSLPHHIEDDIDNPYTTRYHRIGSTTTGHSQEHGISRSLPSTPTSYDQSGKSFYLSKSLKLVFVSCPPDRSEIMDLERTDEIIEPPSSVHPISHSSKRRRDSFAFSPGSLGKTSEDWEILRRKWHTKNEIGIAQVENQQLIMNPNSNILAKRELELNNINQPERTRKPSLISATSPSPSPAPATIPLPQFIKEENGSSVNHQIKRSLSPISILSPLPLKSGSISRSRPSTPTSPRPISPHVNEHGPALIWSPKSQRRMRREDGLEEVELSERLRRMELGKESEQSHPEKCHQLNKQRCRRG</sequence>
<keyword evidence="4" id="KW-1185">Reference proteome</keyword>
<gene>
    <name evidence="3" type="ORF">L201_003654</name>
</gene>
<dbReference type="RefSeq" id="XP_066075504.1">
    <property type="nucleotide sequence ID" value="XM_066219407.1"/>
</dbReference>
<dbReference type="Proteomes" id="UP001355207">
    <property type="component" value="Chromosome 4"/>
</dbReference>
<evidence type="ECO:0000313" key="3">
    <source>
        <dbReference type="EMBL" id="WWC88741.1"/>
    </source>
</evidence>